<sequence>MRSISLVVHINYSPNKARRMLSQDKAIIARNLRLDLTKLKLDHPPEANILIRSHEDGVSFFWETRRHSPLWNVVDSVVRLQDSSTRTTMKALKIEHMWMEESSETNPFARKVRPSSPNPLRARRIRSRSPIRRSAPDQNSFSKISDCKRNHKRRQSRSSSPVNRTRRNPSPHRRDLRNSTNTATEYMLETLRRIENVQMALLDIEKAQQQTLMDQNERHLSPPLSAIHQDSSHKNDEYIPSARPSLPNNPNFLFKAEDLYPLSSSPAHSASKAPLEYDNNTYNYLPDNDTSWVWQSNPSSSENLSSIEFEKLPSLSSAELERISDLTREFWDTRRKLTAASARYLVLERQLKASDTDLRKELAEAEELLNEERKQRQRAETVLEDVLRECEEPTIIPALFTTLSHEKFARP</sequence>
<evidence type="ECO:0000313" key="3">
    <source>
        <dbReference type="EMBL" id="KAE9399600.1"/>
    </source>
</evidence>
<dbReference type="EMBL" id="ML769467">
    <property type="protein sequence ID" value="KAE9399600.1"/>
    <property type="molecule type" value="Genomic_DNA"/>
</dbReference>
<name>A0A6A4HPD4_9AGAR</name>
<feature type="compositionally biased region" description="Basic residues" evidence="2">
    <location>
        <begin position="121"/>
        <end position="131"/>
    </location>
</feature>
<dbReference type="Proteomes" id="UP000799118">
    <property type="component" value="Unassembled WGS sequence"/>
</dbReference>
<dbReference type="OrthoDB" id="3070390at2759"/>
<accession>A0A6A4HPD4</accession>
<protein>
    <submittedName>
        <fullName evidence="3">Uncharacterized protein</fullName>
    </submittedName>
</protein>
<keyword evidence="4" id="KW-1185">Reference proteome</keyword>
<dbReference type="AlphaFoldDB" id="A0A6A4HPD4"/>
<evidence type="ECO:0000313" key="4">
    <source>
        <dbReference type="Proteomes" id="UP000799118"/>
    </source>
</evidence>
<proteinExistence type="predicted"/>
<evidence type="ECO:0000256" key="1">
    <source>
        <dbReference type="SAM" id="Coils"/>
    </source>
</evidence>
<feature type="coiled-coil region" evidence="1">
    <location>
        <begin position="351"/>
        <end position="389"/>
    </location>
</feature>
<keyword evidence="1" id="KW-0175">Coiled coil</keyword>
<gene>
    <name evidence="3" type="ORF">BT96DRAFT_684615</name>
</gene>
<feature type="region of interest" description="Disordered" evidence="2">
    <location>
        <begin position="103"/>
        <end position="182"/>
    </location>
</feature>
<organism evidence="3 4">
    <name type="scientific">Gymnopus androsaceus JB14</name>
    <dbReference type="NCBI Taxonomy" id="1447944"/>
    <lineage>
        <taxon>Eukaryota</taxon>
        <taxon>Fungi</taxon>
        <taxon>Dikarya</taxon>
        <taxon>Basidiomycota</taxon>
        <taxon>Agaricomycotina</taxon>
        <taxon>Agaricomycetes</taxon>
        <taxon>Agaricomycetidae</taxon>
        <taxon>Agaricales</taxon>
        <taxon>Marasmiineae</taxon>
        <taxon>Omphalotaceae</taxon>
        <taxon>Gymnopus</taxon>
    </lineage>
</organism>
<reference evidence="3" key="1">
    <citation type="journal article" date="2019" name="Environ. Microbiol.">
        <title>Fungal ecological strategies reflected in gene transcription - a case study of two litter decomposers.</title>
        <authorList>
            <person name="Barbi F."/>
            <person name="Kohler A."/>
            <person name="Barry K."/>
            <person name="Baskaran P."/>
            <person name="Daum C."/>
            <person name="Fauchery L."/>
            <person name="Ihrmark K."/>
            <person name="Kuo A."/>
            <person name="LaButti K."/>
            <person name="Lipzen A."/>
            <person name="Morin E."/>
            <person name="Grigoriev I.V."/>
            <person name="Henrissat B."/>
            <person name="Lindahl B."/>
            <person name="Martin F."/>
        </authorList>
    </citation>
    <scope>NUCLEOTIDE SEQUENCE</scope>
    <source>
        <strain evidence="3">JB14</strain>
    </source>
</reference>
<evidence type="ECO:0000256" key="2">
    <source>
        <dbReference type="SAM" id="MobiDB-lite"/>
    </source>
</evidence>